<name>A0A4U0GWF0_9SPHI</name>
<evidence type="ECO:0000256" key="7">
    <source>
        <dbReference type="ARBA" id="ARBA00023277"/>
    </source>
</evidence>
<dbReference type="Pfam" id="PF02446">
    <property type="entry name" value="Glyco_hydro_77"/>
    <property type="match status" value="1"/>
</dbReference>
<dbReference type="NCBIfam" id="TIGR02401">
    <property type="entry name" value="trehalose_TreY"/>
    <property type="match status" value="1"/>
</dbReference>
<evidence type="ECO:0000313" key="12">
    <source>
        <dbReference type="EMBL" id="TJY63461.1"/>
    </source>
</evidence>
<dbReference type="SUPFAM" id="SSF51445">
    <property type="entry name" value="(Trans)glycosidases"/>
    <property type="match status" value="2"/>
</dbReference>
<dbReference type="GO" id="GO:0005975">
    <property type="term" value="P:carbohydrate metabolic process"/>
    <property type="evidence" value="ECO:0007669"/>
    <property type="project" value="InterPro"/>
</dbReference>
<dbReference type="InterPro" id="IPR012767">
    <property type="entry name" value="Trehalose_TreY"/>
</dbReference>
<evidence type="ECO:0000256" key="8">
    <source>
        <dbReference type="ARBA" id="ARBA00031423"/>
    </source>
</evidence>
<sequence>MKMPRTTYRIQFHSGFNFQDFEQCIDYLQQLGIDTIYASPIFKAVPGSTHGYDGTDTQLINPDLGTIDQLRALKQTLKQYNIKWLQDVVPNHMAYHPDNSWMMDVLLFGATSCYATYFDTLYSNPAFKKDKLMVPVLGASLDDTVRAHELSVVLQDGRLYLSYFENMFPLRPSSYLFVLSDLSSSLNTDLDELSSHIAILEANGDKDGWKILQHELASKLGSKNNRAQLLRRLAKLNASEEAITELLTQQHYRLCHWQETDVQINFRRFFTVNGLICLNVQDRKVFRATHQLVKELLQEGIIDGLRIDHIDGLHNPTTYLNDLRRLCGPDTYIVAEKILEYHEKLPKDWPIQGTTGYDFLALSNNVCTNRKSKKLLTDYYKRLTENKDSIKKQQLQKKTAILVNHMQGEIDNLCILFSELSLAKVGNNIKQNRMREVIQAFLAYFPVYRLYDYSFPLAKKSYQIILSVLQRISEDRHELRGEIKILKKIFQKAQNGADQNYGKKVMSFLLRCMQFTGPVMAKGVEDTLMYTYNRFIGHNEVGDHPAYYGIRKSAFHRAMRKRQRQWPLALNASATHDTKRGEDVRSRLQVLTAWPQGWIEQVDIWQAIVKEHYKETLPHPNDIYFIYQALLGSYPMSSTSADGFEERFHAYLSKYLREGKDRSDWASPNDDYEARVRHFASFLLDQNGTFHPAFYPFFERVSDFGILNSLTQQVLKFTCPGIPDVYQGTELWDLSFVDPDNRRAVDYATQQSYLTEINSLNAETVVQSLWEERYNGKIKLWLLKKLIDLRHDSPGLFNHGEYIPLEVTGAYRRHVLAFARKYEQEWIVVAVPLHLAGIPAMREALPSGLDWGDTCIILPSTGTIKWEHLLTTDTGESTEIKLNNIFNKLPIAILKGEEATKFRGAGILMHISSLPSEFGIGDFGKNAFQFANFLRASGQRWWQVLPLGPLSKEQYYSPYSTFSALAGNPLFIDLEALAQDGLLRKKELKKGTFKSSERVNYALVESVKTKLLNKAFDRVNLESIPDFQRFCQEEQHWLHNYALFAALRKKHLDTPWYNWPSSFKAREREALQAFETAHEREIQKQKWLQYIFFKQWHALRQHCHGLGIQLLGDVPMYVSHDSADVWAHPQLFSLEANGNLKAVAGVPPDYFNADGQLWGMPVFDWQALKREGYQWWIDRLAHNCKLYDKVRLDHFRAFAAYWEVPATETTAKHGSWKEAPGIDFFNVLQSALGEMPFIAEDLGDIDNPVYQLRDAHDLPGMKVLQFAFGEDMARSPHIPHNHGKNFIVYTGTHDNNTLQGWFQDELDEASKDRFSQYIASKMQKTNINDMLIRMAYASVADIAIVPMQDILSLDGSHRMNSPASTTGNWSWRMLPDAYDKHLQKKLKQFVELYDR</sequence>
<dbReference type="Gene3D" id="3.30.750.90">
    <property type="match status" value="1"/>
</dbReference>
<dbReference type="CDD" id="cd11336">
    <property type="entry name" value="AmyAc_MTSase"/>
    <property type="match status" value="1"/>
</dbReference>
<comment type="similarity">
    <text evidence="2 10">Belongs to the disproportionating enzyme family.</text>
</comment>
<evidence type="ECO:0000259" key="11">
    <source>
        <dbReference type="SMART" id="SM00642"/>
    </source>
</evidence>
<dbReference type="NCBIfam" id="NF011079">
    <property type="entry name" value="PRK14508.1-2"/>
    <property type="match status" value="1"/>
</dbReference>
<gene>
    <name evidence="12" type="primary">treY</name>
    <name evidence="12" type="ORF">FAZ19_17935</name>
</gene>
<dbReference type="Gene3D" id="1.10.10.470">
    <property type="entry name" value="Maltooligosyl trehalose synthase, domain 4"/>
    <property type="match status" value="1"/>
</dbReference>
<dbReference type="InterPro" id="IPR006047">
    <property type="entry name" value="GH13_cat_dom"/>
</dbReference>
<dbReference type="EMBL" id="SUKA01000006">
    <property type="protein sequence ID" value="TJY63461.1"/>
    <property type="molecule type" value="Genomic_DNA"/>
</dbReference>
<dbReference type="InterPro" id="IPR003385">
    <property type="entry name" value="Glyco_hydro_77"/>
</dbReference>
<evidence type="ECO:0000256" key="10">
    <source>
        <dbReference type="RuleBase" id="RU361207"/>
    </source>
</evidence>
<evidence type="ECO:0000256" key="1">
    <source>
        <dbReference type="ARBA" id="ARBA00000439"/>
    </source>
</evidence>
<dbReference type="NCBIfam" id="TIGR00217">
    <property type="entry name" value="malQ"/>
    <property type="match status" value="1"/>
</dbReference>
<dbReference type="SMART" id="SM00642">
    <property type="entry name" value="Aamy"/>
    <property type="match status" value="1"/>
</dbReference>
<evidence type="ECO:0000313" key="13">
    <source>
        <dbReference type="Proteomes" id="UP000309872"/>
    </source>
</evidence>
<dbReference type="Proteomes" id="UP000309872">
    <property type="component" value="Unassembled WGS sequence"/>
</dbReference>
<dbReference type="InterPro" id="IPR017853">
    <property type="entry name" value="GH"/>
</dbReference>
<evidence type="ECO:0000256" key="5">
    <source>
        <dbReference type="ARBA" id="ARBA00022676"/>
    </source>
</evidence>
<evidence type="ECO:0000256" key="3">
    <source>
        <dbReference type="ARBA" id="ARBA00012560"/>
    </source>
</evidence>
<reference evidence="12 13" key="1">
    <citation type="submission" date="2019-04" db="EMBL/GenBank/DDBJ databases">
        <title>Sphingobacterium olei sp. nov., isolated from oil-contaminated soil.</title>
        <authorList>
            <person name="Liu B."/>
        </authorList>
    </citation>
    <scope>NUCLEOTIDE SEQUENCE [LARGE SCALE GENOMIC DNA]</scope>
    <source>
        <strain evidence="12 13">Y3L14</strain>
    </source>
</reference>
<accession>A0A4U0GWF0</accession>
<dbReference type="Pfam" id="PF00128">
    <property type="entry name" value="Alpha-amylase"/>
    <property type="match status" value="1"/>
</dbReference>
<dbReference type="GO" id="GO:0004134">
    <property type="term" value="F:4-alpha-glucanotransferase activity"/>
    <property type="evidence" value="ECO:0007669"/>
    <property type="project" value="UniProtKB-EC"/>
</dbReference>
<dbReference type="InterPro" id="IPR013797">
    <property type="entry name" value="Maltooligo_trehalose_synth_4"/>
</dbReference>
<protein>
    <recommendedName>
        <fullName evidence="4 10">4-alpha-glucanotransferase</fullName>
        <ecNumber evidence="3 10">2.4.1.25</ecNumber>
    </recommendedName>
    <alternativeName>
        <fullName evidence="8 10">Amylomaltase</fullName>
    </alternativeName>
    <alternativeName>
        <fullName evidence="9 10">Disproportionating enzyme</fullName>
    </alternativeName>
</protein>
<proteinExistence type="inferred from homology"/>
<evidence type="ECO:0000256" key="2">
    <source>
        <dbReference type="ARBA" id="ARBA00005684"/>
    </source>
</evidence>
<organism evidence="12 13">
    <name type="scientific">Sphingobacterium alkalisoli</name>
    <dbReference type="NCBI Taxonomy" id="1874115"/>
    <lineage>
        <taxon>Bacteria</taxon>
        <taxon>Pseudomonadati</taxon>
        <taxon>Bacteroidota</taxon>
        <taxon>Sphingobacteriia</taxon>
        <taxon>Sphingobacteriales</taxon>
        <taxon>Sphingobacteriaceae</taxon>
        <taxon>Sphingobacterium</taxon>
    </lineage>
</organism>
<keyword evidence="13" id="KW-1185">Reference proteome</keyword>
<evidence type="ECO:0000256" key="6">
    <source>
        <dbReference type="ARBA" id="ARBA00022679"/>
    </source>
</evidence>
<comment type="caution">
    <text evidence="12">The sequence shown here is derived from an EMBL/GenBank/DDBJ whole genome shotgun (WGS) entry which is preliminary data.</text>
</comment>
<dbReference type="RefSeq" id="WP_136822135.1">
    <property type="nucleotide sequence ID" value="NZ_BMJX01000006.1"/>
</dbReference>
<dbReference type="NCBIfam" id="NF011080">
    <property type="entry name" value="PRK14508.1-3"/>
    <property type="match status" value="1"/>
</dbReference>
<evidence type="ECO:0000256" key="4">
    <source>
        <dbReference type="ARBA" id="ARBA00020295"/>
    </source>
</evidence>
<feature type="domain" description="Glycosyl hydrolase family 13 catalytic" evidence="11">
    <location>
        <begin position="9"/>
        <end position="764"/>
    </location>
</feature>
<keyword evidence="7 10" id="KW-0119">Carbohydrate metabolism</keyword>
<keyword evidence="6 10" id="KW-0808">Transferase</keyword>
<dbReference type="EC" id="2.4.1.25" evidence="3 10"/>
<dbReference type="Gene3D" id="3.20.20.80">
    <property type="entry name" value="Glycosidases"/>
    <property type="match status" value="3"/>
</dbReference>
<dbReference type="PANTHER" id="PTHR32438:SF5">
    <property type="entry name" value="4-ALPHA-GLUCANOTRANSFERASE DPE1, CHLOROPLASTIC_AMYLOPLASTIC"/>
    <property type="match status" value="1"/>
</dbReference>
<keyword evidence="5 10" id="KW-0328">Glycosyltransferase</keyword>
<dbReference type="Gene3D" id="3.30.1590.10">
    <property type="entry name" value="Maltooligosyl trehalose synthase, domain 2"/>
    <property type="match status" value="1"/>
</dbReference>
<dbReference type="PANTHER" id="PTHR32438">
    <property type="entry name" value="4-ALPHA-GLUCANOTRANSFERASE DPE1, CHLOROPLASTIC/AMYLOPLASTIC"/>
    <property type="match status" value="1"/>
</dbReference>
<dbReference type="OrthoDB" id="9811841at2"/>
<evidence type="ECO:0000256" key="9">
    <source>
        <dbReference type="ARBA" id="ARBA00031501"/>
    </source>
</evidence>
<comment type="catalytic activity">
    <reaction evidence="1 10">
        <text>Transfers a segment of a (1-&gt;4)-alpha-D-glucan to a new position in an acceptor, which may be glucose or a (1-&gt;4)-alpha-D-glucan.</text>
        <dbReference type="EC" id="2.4.1.25"/>
    </reaction>
</comment>